<dbReference type="EMBL" id="LAYC01000001">
    <property type="protein sequence ID" value="KYK60871.1"/>
    <property type="molecule type" value="Genomic_DNA"/>
</dbReference>
<name>A0A151GUW9_DRECN</name>
<keyword evidence="3" id="KW-1185">Reference proteome</keyword>
<proteinExistence type="predicted"/>
<evidence type="ECO:0000256" key="1">
    <source>
        <dbReference type="SAM" id="MobiDB-lite"/>
    </source>
</evidence>
<evidence type="ECO:0000313" key="3">
    <source>
        <dbReference type="Proteomes" id="UP000076580"/>
    </source>
</evidence>
<organism evidence="2 3">
    <name type="scientific">Drechmeria coniospora</name>
    <name type="common">Nematophagous fungus</name>
    <name type="synonym">Meria coniospora</name>
    <dbReference type="NCBI Taxonomy" id="98403"/>
    <lineage>
        <taxon>Eukaryota</taxon>
        <taxon>Fungi</taxon>
        <taxon>Dikarya</taxon>
        <taxon>Ascomycota</taxon>
        <taxon>Pezizomycotina</taxon>
        <taxon>Sordariomycetes</taxon>
        <taxon>Hypocreomycetidae</taxon>
        <taxon>Hypocreales</taxon>
        <taxon>Ophiocordycipitaceae</taxon>
        <taxon>Drechmeria</taxon>
    </lineage>
</organism>
<feature type="region of interest" description="Disordered" evidence="1">
    <location>
        <begin position="234"/>
        <end position="265"/>
    </location>
</feature>
<accession>A0A151GUW9</accession>
<feature type="region of interest" description="Disordered" evidence="1">
    <location>
        <begin position="184"/>
        <end position="207"/>
    </location>
</feature>
<gene>
    <name evidence="2" type="ORF">DCS_02009</name>
</gene>
<reference evidence="2 3" key="1">
    <citation type="journal article" date="2016" name="Sci. Rep.">
        <title>Insights into Adaptations to a Near-Obligate Nematode Endoparasitic Lifestyle from the Finished Genome of Drechmeria coniospora.</title>
        <authorList>
            <person name="Zhang L."/>
            <person name="Zhou Z."/>
            <person name="Guo Q."/>
            <person name="Fokkens L."/>
            <person name="Miskei M."/>
            <person name="Pocsi I."/>
            <person name="Zhang W."/>
            <person name="Chen M."/>
            <person name="Wang L."/>
            <person name="Sun Y."/>
            <person name="Donzelli B.G."/>
            <person name="Gibson D.M."/>
            <person name="Nelson D.R."/>
            <person name="Luo J.G."/>
            <person name="Rep M."/>
            <person name="Liu H."/>
            <person name="Yang S."/>
            <person name="Wang J."/>
            <person name="Krasnoff S.B."/>
            <person name="Xu Y."/>
            <person name="Molnar I."/>
            <person name="Lin M."/>
        </authorList>
    </citation>
    <scope>NUCLEOTIDE SEQUENCE [LARGE SCALE GENOMIC DNA]</scope>
    <source>
        <strain evidence="2 3">ARSEF 6962</strain>
    </source>
</reference>
<dbReference type="InParanoid" id="A0A151GUW9"/>
<dbReference type="AlphaFoldDB" id="A0A151GUW9"/>
<dbReference type="GeneID" id="63714652"/>
<evidence type="ECO:0000313" key="2">
    <source>
        <dbReference type="EMBL" id="KYK60871.1"/>
    </source>
</evidence>
<dbReference type="RefSeq" id="XP_040660223.1">
    <property type="nucleotide sequence ID" value="XM_040799340.1"/>
</dbReference>
<sequence>MEMHSYVNTIASTEYSILLRALPSVMAPNAPLPSRHGAAILPDIPAVGTAARSITLRTAHVQQFKYTSLYFTYWYLRVSRVKYAVHLRLLAVLLMGVRKVYEWPLRASDGPRQQVYSVRLQPAASRRRPLHGLPFSIAQGPGHEWSAPCVAAASMGWASAAVPHAGGRLATSRRHPFHGLSFQPASGSGRAWSAPETCPDSDGVRPTTRFRPISAVPRPTFRWRHLQSVCQRHGAEAMEPSRPKSTTATGANFGLDQANPGTDTT</sequence>
<comment type="caution">
    <text evidence="2">The sequence shown here is derived from an EMBL/GenBank/DDBJ whole genome shotgun (WGS) entry which is preliminary data.</text>
</comment>
<protein>
    <submittedName>
        <fullName evidence="2">Uncharacterized protein</fullName>
    </submittedName>
</protein>
<dbReference type="Proteomes" id="UP000076580">
    <property type="component" value="Chromosome 01"/>
</dbReference>